<feature type="region of interest" description="Disordered" evidence="1">
    <location>
        <begin position="142"/>
        <end position="174"/>
    </location>
</feature>
<evidence type="ECO:0000313" key="2">
    <source>
        <dbReference type="EMBL" id="USW57015.1"/>
    </source>
</evidence>
<proteinExistence type="predicted"/>
<feature type="compositionally biased region" description="Low complexity" evidence="1">
    <location>
        <begin position="156"/>
        <end position="169"/>
    </location>
</feature>
<accession>A0A9Q9ENF7</accession>
<reference evidence="2" key="1">
    <citation type="submission" date="2022-06" db="EMBL/GenBank/DDBJ databases">
        <title>Complete genome sequences of two strains of the flax pathogen Septoria linicola.</title>
        <authorList>
            <person name="Lapalu N."/>
            <person name="Simon A."/>
            <person name="Demenou B."/>
            <person name="Paumier D."/>
            <person name="Guillot M.-P."/>
            <person name="Gout L."/>
            <person name="Valade R."/>
        </authorList>
    </citation>
    <scope>NUCLEOTIDE SEQUENCE</scope>
    <source>
        <strain evidence="2">SE15195</strain>
    </source>
</reference>
<feature type="region of interest" description="Disordered" evidence="1">
    <location>
        <begin position="40"/>
        <end position="108"/>
    </location>
</feature>
<dbReference type="EMBL" id="CP099426">
    <property type="protein sequence ID" value="USW57015.1"/>
    <property type="molecule type" value="Genomic_DNA"/>
</dbReference>
<organism evidence="2 3">
    <name type="scientific">Septoria linicola</name>
    <dbReference type="NCBI Taxonomy" id="215465"/>
    <lineage>
        <taxon>Eukaryota</taxon>
        <taxon>Fungi</taxon>
        <taxon>Dikarya</taxon>
        <taxon>Ascomycota</taxon>
        <taxon>Pezizomycotina</taxon>
        <taxon>Dothideomycetes</taxon>
        <taxon>Dothideomycetidae</taxon>
        <taxon>Mycosphaerellales</taxon>
        <taxon>Mycosphaerellaceae</taxon>
        <taxon>Septoria</taxon>
    </lineage>
</organism>
<gene>
    <name evidence="2" type="ORF">Slin15195_G103340</name>
</gene>
<dbReference type="Proteomes" id="UP001056384">
    <property type="component" value="Chromosome 9"/>
</dbReference>
<name>A0A9Q9ENF7_9PEZI</name>
<sequence length="358" mass="39335">MADEALTCFTSLLENGPGWIADLDSLLDAVKGRQQEILFANQPAAPGKSPSRAASKSSSLRSSRSRDGDDKSGRLRPALKHLTNSDALRLSQRKRKTASVASGDQSGPCKFRNRASAMIYYDGDTQKHFEKLVRAIGTSRNSIRKGKMSAKVDALSRSGSSSSRSSCSSDGDDEDYSKITVGLKYRSTRTRLPGFGRSDGVEAYDKVDGRLEKGQSLCERAAHQVLRDGDCTLEVSRAKEHFSEALKMVTEELPAVRKRAEKAVERRRRSAEQHRLEEDVQNALRAAESVNDLDKNVQDLNTDIAVPNDDGELEVDILEVDDAESSSDGEEFNITSFTFTKAGGRFAPQMRTSRLAVH</sequence>
<feature type="compositionally biased region" description="Basic and acidic residues" evidence="1">
    <location>
        <begin position="64"/>
        <end position="73"/>
    </location>
</feature>
<feature type="compositionally biased region" description="Low complexity" evidence="1">
    <location>
        <begin position="43"/>
        <end position="62"/>
    </location>
</feature>
<evidence type="ECO:0000256" key="1">
    <source>
        <dbReference type="SAM" id="MobiDB-lite"/>
    </source>
</evidence>
<dbReference type="AlphaFoldDB" id="A0A9Q9ENF7"/>
<evidence type="ECO:0000313" key="3">
    <source>
        <dbReference type="Proteomes" id="UP001056384"/>
    </source>
</evidence>
<keyword evidence="3" id="KW-1185">Reference proteome</keyword>
<protein>
    <submittedName>
        <fullName evidence="2">Uncharacterized protein</fullName>
    </submittedName>
</protein>